<proteinExistence type="predicted"/>
<feature type="signal peptide" evidence="2">
    <location>
        <begin position="1"/>
        <end position="19"/>
    </location>
</feature>
<keyword evidence="4" id="KW-1185">Reference proteome</keyword>
<keyword evidence="2" id="KW-0732">Signal</keyword>
<reference evidence="4" key="1">
    <citation type="submission" date="2013-03" db="EMBL/GenBank/DDBJ databases">
        <title>The Genome Sequence of Anopheles minimus MINIMUS1.</title>
        <authorList>
            <consortium name="The Broad Institute Genomics Platform"/>
            <person name="Neafsey D.E."/>
            <person name="Walton C."/>
            <person name="Walker B."/>
            <person name="Young S.K."/>
            <person name="Zeng Q."/>
            <person name="Gargeya S."/>
            <person name="Fitzgerald M."/>
            <person name="Haas B."/>
            <person name="Abouelleil A."/>
            <person name="Allen A.W."/>
            <person name="Alvarado L."/>
            <person name="Arachchi H.M."/>
            <person name="Berlin A.M."/>
            <person name="Chapman S.B."/>
            <person name="Gainer-Dewar J."/>
            <person name="Goldberg J."/>
            <person name="Griggs A."/>
            <person name="Gujja S."/>
            <person name="Hansen M."/>
            <person name="Howarth C."/>
            <person name="Imamovic A."/>
            <person name="Ireland A."/>
            <person name="Larimer J."/>
            <person name="McCowan C."/>
            <person name="Murphy C."/>
            <person name="Pearson M."/>
            <person name="Poon T.W."/>
            <person name="Priest M."/>
            <person name="Roberts A."/>
            <person name="Saif S."/>
            <person name="Shea T."/>
            <person name="Sisk P."/>
            <person name="Sykes S."/>
            <person name="Wortman J."/>
            <person name="Nusbaum C."/>
            <person name="Birren B."/>
        </authorList>
    </citation>
    <scope>NUCLEOTIDE SEQUENCE [LARGE SCALE GENOMIC DNA]</scope>
    <source>
        <strain evidence="4">MINIMUS1</strain>
    </source>
</reference>
<reference evidence="3" key="2">
    <citation type="submission" date="2020-05" db="UniProtKB">
        <authorList>
            <consortium name="EnsemblMetazoa"/>
        </authorList>
    </citation>
    <scope>IDENTIFICATION</scope>
    <source>
        <strain evidence="3">MINIMUS1</strain>
    </source>
</reference>
<dbReference type="VEuPathDB" id="VectorBase:AMIN006138"/>
<evidence type="ECO:0000313" key="3">
    <source>
        <dbReference type="EnsemblMetazoa" id="AMIN006138-PA"/>
    </source>
</evidence>
<feature type="coiled-coil region" evidence="1">
    <location>
        <begin position="1080"/>
        <end position="1107"/>
    </location>
</feature>
<evidence type="ECO:0000313" key="4">
    <source>
        <dbReference type="Proteomes" id="UP000075920"/>
    </source>
</evidence>
<feature type="chain" id="PRO_5008140854" evidence="2">
    <location>
        <begin position="20"/>
        <end position="2345"/>
    </location>
</feature>
<dbReference type="EnsemblMetazoa" id="AMIN006138-RA">
    <property type="protein sequence ID" value="AMIN006138-PA"/>
    <property type="gene ID" value="AMIN006138"/>
</dbReference>
<organism evidence="3 4">
    <name type="scientific">Anopheles minimus</name>
    <dbReference type="NCBI Taxonomy" id="112268"/>
    <lineage>
        <taxon>Eukaryota</taxon>
        <taxon>Metazoa</taxon>
        <taxon>Ecdysozoa</taxon>
        <taxon>Arthropoda</taxon>
        <taxon>Hexapoda</taxon>
        <taxon>Insecta</taxon>
        <taxon>Pterygota</taxon>
        <taxon>Neoptera</taxon>
        <taxon>Endopterygota</taxon>
        <taxon>Diptera</taxon>
        <taxon>Nematocera</taxon>
        <taxon>Culicoidea</taxon>
        <taxon>Culicidae</taxon>
        <taxon>Anophelinae</taxon>
        <taxon>Anopheles</taxon>
    </lineage>
</organism>
<protein>
    <submittedName>
        <fullName evidence="3">Uncharacterized protein</fullName>
    </submittedName>
</protein>
<keyword evidence="1" id="KW-0175">Coiled coil</keyword>
<evidence type="ECO:0000256" key="2">
    <source>
        <dbReference type="SAM" id="SignalP"/>
    </source>
</evidence>
<sequence>MKAFCFTLTILCAVQSISAYPRPDFAINGAVSGSDKVKLSSNDLTTEVTKTGAGTFTGTSGYVTLTTVSNALQAIGDDVVASGTALASALNTLAGESSGPIADKFGLVNTAIDNLVAVLNGAFSGNLNTIASKTGAYIGKQFTDAFTATKTTLGKLKTALGVLKGNIESAQTAAGANQPVSAAIIRARVPARSVNNVITEIRNLRANFPLITFVIDSSLDNLKVVDSFIVDMKKEVQDGATRYQTSLQGFKTNLDTEATNVNTKLASGVGSSVSSIITPILSDLNANDKYTADLATPLGNLHDAVTTAVTSKSTEISGSFTTYGNNLPSLFSNLEGSLGSSLCSPIKSVSEVQIANGGFSDFCFSKFSPRVFAQVSLTIDAMEVCFEKELSRLITFEGVILELAIQISYNTADLFDNLSLCLAMPTTALKGSCFTMFVKPWANPVTMKAYGVKLILVLCTIQISLAIPRPDFGVNAPVYGGADVALTAQESGTLIDKVNDELDITLSSGYALLTTIKTQLVGIANDFTTKGLVVSGAIDALATSTGPLDAVFTTLKTASTELITLMSSGLNAYFTELDTKLDNSITTMLKDAFDDVAGALTTLDGLLGTLKGQLQSAVTAAGANSLTKAILRKYVSTRLTATIAETVISLKANIPLVTYIIANSLENLKEADEYIFASGTVATEAMDDVNKGLEALEAEVQQYSDDTSQIKATINPVVQINFDLSNIDSSGIPDIASELNEFLATYTTELDTSIADIKTVYETHKQAIPLVSDGLGAFYSASACDHLHRLVLVLISNGKYADYCYNKYKPRTFALFDHQAREANRCVDQEITRMLKMQEILLAIAKMLVFNIEDLKEQMTLCARSPVLCNTADVENALHDLHIAAKTHMDKMKNFVTYETTASLNRLNACFSTSKYSLVIATGKMVTDINKCATDGPLAFTNINEATPSTNALPSPDFGVNATINPARTEVVAEASRLLAEFNAISSVSVSLTSGTPILTQMQMAIVSIGSKVQSSGVALTQHLQALATNNGPSISNVFNPVYGAIDALSDLTTNGLNDEMMSIRAVVPSFVTQKFNEVFGDLRRSLNQLTRRLQTLERDVTRARAAAGNANQISSTIIRNNVPARTQSDVTRALVELRLKVTEVRYMVRTTLLYLQDADRFLLDVMRQVTGFGNALSYSLFQFASGMGELKQSVVQYTRNAFGCSLAEQNATLVEIMPALSEIANFSSTLQQPLENLLTELTPASLSVRVNAFVGQFDNYIFSMATTVSLMIQFVTSVTCQLVRNTVLTLIAFGPQNEFCFNTYAARVYGIYEVHHNLASKCYEAELERLTTVAQFLRDAVDVLLYDVEDLADNLSVCVTLSEGHTTCVEQDALGDPRPDFGIDGKIAGSVQANTVATEAGVAFDLIDFKTITLKSKNTVLKNLKLALTTIGNNIAITGQQLTGKLETLAPSKGTLPKVYDEVTAVIGTLRTLLQTGLAAQTTPIEQMVGTYITDMLTDASRQLLGTLDKLSTQITLVQRAVNDAVAAYGSNTIPEPYLRRYVSPKMIYELLRILHDLKSDLPLVAYIIELTLGHLSTADAYLLDMMESVDGKVFDTLMHYDTLKQEVMTDLYAIGNAIVAPLELSYEQQLADFAFIKNDLIAMDTYEEFLKPALDAYESWLGITNRDTIPTSVETIYTNYLSSVVSLDDHLDRFYDAKLCSPIKSTVDVLVASGPWADYCFSKYSPRLLGLVSVHSNRFLMCYQMEADRLMGIAEIVDRLVVQIVYNVEDLAKHLVACYNSMEDSANCIAWIGPYYSELAANLKLQIDDVLRLLTVQTKASANRAAACIAAGKSMLLKTVFPVLLLLGVVQRIGAEPRPDFGIKATISGTQNVVKQSGKVSTSLDLVDDLDVTLTSGYKLLQDMKTAIVYIGTSVTTAGKAFTTALNTLSADRSNDVNAAFAPVYNEITAMRTLLQQGFTAQFTVLQKQGAFITKQLTDSFKSILDRLTLFSGALDRMKAGVTAARDAPGNPPNGISTTNLNRYVPSKLTFDLQDALARLNAEIPLVEYIVKETQRKLSMADVFLEDMRTEAQTAISDTKNAKDMLESDVTSISTNIVAPFNERVGPVYNEQLQAINNVQSTLQALSTYADDLKPALDSLALLLNADGITSIISAIEGAFDTYKTDVDASVASSASVAQFFVGETCEGLRSVIDALVANSPYSNFCFSKFSPRLFNQFALAFYTVSECYEFETFRLYKLQDLMALIVNMIIYDVEDLGDAISNCALLTDGAPCLTLIGPHYEKLSITVDEKQDYMVSFIQAETKFSLQRLGACITASKYTTVISVAAIISNLNTCTLNGPTAP</sequence>
<evidence type="ECO:0000256" key="1">
    <source>
        <dbReference type="SAM" id="Coils"/>
    </source>
</evidence>
<accession>A0A182W716</accession>
<name>A0A182W716_9DIPT</name>
<dbReference type="Proteomes" id="UP000075920">
    <property type="component" value="Unassembled WGS sequence"/>
</dbReference>
<feature type="coiled-coil region" evidence="1">
    <location>
        <begin position="686"/>
        <end position="713"/>
    </location>
</feature>